<dbReference type="PATRIC" id="fig|1073377.4.peg.1628"/>
<dbReference type="HOGENOM" id="CLU_132629_1_0_6"/>
<dbReference type="AlphaFoldDB" id="K1JKA8"/>
<gene>
    <name evidence="1" type="ORF">HMPREF1171_01581</name>
</gene>
<dbReference type="RefSeq" id="WP_005301781.1">
    <property type="nucleotide sequence ID" value="NZ_JDWD01000126.1"/>
</dbReference>
<accession>K1JKA8</accession>
<dbReference type="Proteomes" id="UP000005149">
    <property type="component" value="Unassembled WGS sequence"/>
</dbReference>
<keyword evidence="2" id="KW-1185">Reference proteome</keyword>
<name>K1JKA8_9GAMM</name>
<proteinExistence type="predicted"/>
<dbReference type="EMBL" id="AGWR01000014">
    <property type="protein sequence ID" value="EKB28347.1"/>
    <property type="molecule type" value="Genomic_DNA"/>
</dbReference>
<reference evidence="1 2" key="1">
    <citation type="submission" date="2012-06" db="EMBL/GenBank/DDBJ databases">
        <title>The Genome Sequence of Aeromonas hydrophila SSU.</title>
        <authorList>
            <consortium name="The Broad Institute Genome Sequencing Platform"/>
            <person name="Earl A."/>
            <person name="Ward D."/>
            <person name="Feldgarden M."/>
            <person name="Gevers D."/>
            <person name="Chopra A."/>
            <person name="Walker B."/>
            <person name="Young S.K."/>
            <person name="Zeng Q."/>
            <person name="Gargeya S."/>
            <person name="Fitzgerald M."/>
            <person name="Haas B."/>
            <person name="Abouelleil A."/>
            <person name="Alvarado L."/>
            <person name="Arachchi H.M."/>
            <person name="Berlin A.M."/>
            <person name="Chapman S.B."/>
            <person name="Goldberg J."/>
            <person name="Griggs A."/>
            <person name="Gujja S."/>
            <person name="Hansen M."/>
            <person name="Howarth C."/>
            <person name="Imamovic A."/>
            <person name="Larimer J."/>
            <person name="McCowan C."/>
            <person name="Montmayeur A."/>
            <person name="Murphy C."/>
            <person name="Neiman D."/>
            <person name="Pearson M."/>
            <person name="Priest M."/>
            <person name="Roberts A."/>
            <person name="Saif S."/>
            <person name="Shea T."/>
            <person name="Sisk P."/>
            <person name="Sykes S."/>
            <person name="Wortman J."/>
            <person name="Nusbaum C."/>
            <person name="Birren B."/>
        </authorList>
    </citation>
    <scope>NUCLEOTIDE SEQUENCE [LARGE SCALE GENOMIC DNA]</scope>
    <source>
        <strain evidence="1 2">SSU</strain>
    </source>
</reference>
<evidence type="ECO:0000313" key="1">
    <source>
        <dbReference type="EMBL" id="EKB28347.1"/>
    </source>
</evidence>
<evidence type="ECO:0000313" key="2">
    <source>
        <dbReference type="Proteomes" id="UP000005149"/>
    </source>
</evidence>
<sequence>MSISKEQWKAIEAELKGGWVLVKFKLHGHEIYITRERKTESTTVLAIYIDGAIKGTWMKVLENIDPADEFMNKVVKQVFCHKFHKRYGKKDLENYAKAKRQCGAKFANELYGKDPEKQGTTYLFPAFGSSAALVRQFKKIDGLELVSELKEGAA</sequence>
<organism evidence="1 2">
    <name type="scientific">Aeromonas dhakensis</name>
    <dbReference type="NCBI Taxonomy" id="196024"/>
    <lineage>
        <taxon>Bacteria</taxon>
        <taxon>Pseudomonadati</taxon>
        <taxon>Pseudomonadota</taxon>
        <taxon>Gammaproteobacteria</taxon>
        <taxon>Aeromonadales</taxon>
        <taxon>Aeromonadaceae</taxon>
        <taxon>Aeromonas</taxon>
    </lineage>
</organism>
<protein>
    <submittedName>
        <fullName evidence="1">Uncharacterized protein</fullName>
    </submittedName>
</protein>
<comment type="caution">
    <text evidence="1">The sequence shown here is derived from an EMBL/GenBank/DDBJ whole genome shotgun (WGS) entry which is preliminary data.</text>
</comment>